<keyword evidence="1" id="KW-1133">Transmembrane helix</keyword>
<reference evidence="2 3" key="1">
    <citation type="submission" date="2019-06" db="EMBL/GenBank/DDBJ databases">
        <title>Whole genome shotgun sequence of Corynebacterium variabile NBRC 15286.</title>
        <authorList>
            <person name="Hosoyama A."/>
            <person name="Uohara A."/>
            <person name="Ohji S."/>
            <person name="Ichikawa N."/>
        </authorList>
    </citation>
    <scope>NUCLEOTIDE SEQUENCE [LARGE SCALE GENOMIC DNA]</scope>
    <source>
        <strain evidence="2 3">NBRC 15286</strain>
    </source>
</reference>
<dbReference type="InterPro" id="IPR025058">
    <property type="entry name" value="DUF3995"/>
</dbReference>
<dbReference type="EMBL" id="BJNT01000003">
    <property type="protein sequence ID" value="GEC84981.1"/>
    <property type="molecule type" value="Genomic_DNA"/>
</dbReference>
<feature type="transmembrane region" description="Helical" evidence="1">
    <location>
        <begin position="12"/>
        <end position="34"/>
    </location>
</feature>
<dbReference type="Pfam" id="PF13160">
    <property type="entry name" value="DUF3995"/>
    <property type="match status" value="1"/>
</dbReference>
<accession>A0A4Y4BVX0</accession>
<comment type="caution">
    <text evidence="2">The sequence shown here is derived from an EMBL/GenBank/DDBJ whole genome shotgun (WGS) entry which is preliminary data.</text>
</comment>
<gene>
    <name evidence="2" type="ORF">CVA01_02950</name>
</gene>
<evidence type="ECO:0000313" key="3">
    <source>
        <dbReference type="Proteomes" id="UP000319986"/>
    </source>
</evidence>
<protein>
    <recommendedName>
        <fullName evidence="4">DUF3995 domain-containing protein</fullName>
    </recommendedName>
</protein>
<keyword evidence="1" id="KW-0812">Transmembrane</keyword>
<dbReference type="AlphaFoldDB" id="A0A4Y4BVX0"/>
<evidence type="ECO:0008006" key="4">
    <source>
        <dbReference type="Google" id="ProtNLM"/>
    </source>
</evidence>
<keyword evidence="1" id="KW-0472">Membrane</keyword>
<dbReference type="GeneID" id="82886461"/>
<name>A0A4Y4BVX0_9CORY</name>
<feature type="transmembrane region" description="Helical" evidence="1">
    <location>
        <begin position="54"/>
        <end position="76"/>
    </location>
</feature>
<evidence type="ECO:0000313" key="2">
    <source>
        <dbReference type="EMBL" id="GEC84981.1"/>
    </source>
</evidence>
<dbReference type="RefSeq" id="WP_141328059.1">
    <property type="nucleotide sequence ID" value="NZ_BJNT01000003.1"/>
</dbReference>
<feature type="transmembrane region" description="Helical" evidence="1">
    <location>
        <begin position="134"/>
        <end position="154"/>
    </location>
</feature>
<organism evidence="2 3">
    <name type="scientific">Corynebacterium variabile</name>
    <dbReference type="NCBI Taxonomy" id="1727"/>
    <lineage>
        <taxon>Bacteria</taxon>
        <taxon>Bacillati</taxon>
        <taxon>Actinomycetota</taxon>
        <taxon>Actinomycetes</taxon>
        <taxon>Mycobacteriales</taxon>
        <taxon>Corynebacteriaceae</taxon>
        <taxon>Corynebacterium</taxon>
    </lineage>
</organism>
<evidence type="ECO:0000256" key="1">
    <source>
        <dbReference type="SAM" id="Phobius"/>
    </source>
</evidence>
<dbReference type="Proteomes" id="UP000319986">
    <property type="component" value="Unassembled WGS sequence"/>
</dbReference>
<proteinExistence type="predicted"/>
<sequence length="163" mass="17306">MDTIRTSPTAARTALSVAAVAGVVHGAFSLYWGVGGSWLVDTLGEDLVEQWEDNAAALLPVGAVKILAALLPLLLLRTPTQPSLWPRLLRAVSWAGAVLLILWGGINTVAGNLVLSGIVEPDGGYDHDGMVGHAWLWGPLFLIWGVTLVVGLLLSRRASRVRN</sequence>